<protein>
    <submittedName>
        <fullName evidence="2">Carboxypeptidase-like protein</fullName>
    </submittedName>
</protein>
<dbReference type="Gene3D" id="2.60.40.1120">
    <property type="entry name" value="Carboxypeptidase-like, regulatory domain"/>
    <property type="match status" value="1"/>
</dbReference>
<organism evidence="2 3">
    <name type="scientific">Nonlabens ulvanivorans</name>
    <name type="common">Persicivirga ulvanivorans</name>
    <dbReference type="NCBI Taxonomy" id="906888"/>
    <lineage>
        <taxon>Bacteria</taxon>
        <taxon>Pseudomonadati</taxon>
        <taxon>Bacteroidota</taxon>
        <taxon>Flavobacteriia</taxon>
        <taxon>Flavobacteriales</taxon>
        <taxon>Flavobacteriaceae</taxon>
        <taxon>Nonlabens</taxon>
    </lineage>
</organism>
<name>A0ABX5E8T8_NONUL</name>
<proteinExistence type="predicted"/>
<keyword evidence="3" id="KW-1185">Reference proteome</keyword>
<dbReference type="Pfam" id="PF13715">
    <property type="entry name" value="CarbopepD_reg_2"/>
    <property type="match status" value="1"/>
</dbReference>
<dbReference type="InterPro" id="IPR043741">
    <property type="entry name" value="DUF5686"/>
</dbReference>
<reference evidence="2 3" key="1">
    <citation type="submission" date="2018-03" db="EMBL/GenBank/DDBJ databases">
        <title>Genomic Encyclopedia of Archaeal and Bacterial Type Strains, Phase II (KMG-II): from individual species to whole genera.</title>
        <authorList>
            <person name="Goeker M."/>
        </authorList>
    </citation>
    <scope>NUCLEOTIDE SEQUENCE [LARGE SCALE GENOMIC DNA]</scope>
    <source>
        <strain evidence="2 3">DSM 22727</strain>
    </source>
</reference>
<evidence type="ECO:0000313" key="3">
    <source>
        <dbReference type="Proteomes" id="UP000239997"/>
    </source>
</evidence>
<feature type="chain" id="PRO_5047309173" evidence="1">
    <location>
        <begin position="32"/>
        <end position="841"/>
    </location>
</feature>
<dbReference type="Proteomes" id="UP000239997">
    <property type="component" value="Unassembled WGS sequence"/>
</dbReference>
<dbReference type="Pfam" id="PF18939">
    <property type="entry name" value="DUF5686"/>
    <property type="match status" value="1"/>
</dbReference>
<dbReference type="SUPFAM" id="SSF49464">
    <property type="entry name" value="Carboxypeptidase regulatory domain-like"/>
    <property type="match status" value="1"/>
</dbReference>
<evidence type="ECO:0000256" key="1">
    <source>
        <dbReference type="SAM" id="SignalP"/>
    </source>
</evidence>
<evidence type="ECO:0000313" key="2">
    <source>
        <dbReference type="EMBL" id="PRX15656.1"/>
    </source>
</evidence>
<accession>A0ABX5E8T8</accession>
<dbReference type="InterPro" id="IPR008969">
    <property type="entry name" value="CarboxyPept-like_regulatory"/>
</dbReference>
<dbReference type="RefSeq" id="WP_200875715.1">
    <property type="nucleotide sequence ID" value="NZ_JPJI01000032.1"/>
</dbReference>
<sequence>MIDFFKYAFAKASSSQLMVIIMFLVSNTITAQTKVGGVVYDEFGDGVPFANVFFPGSSEGTITNDNGRFYLQSDNNYDTIQISFIGYETLTYTLESRVNLELNLTLKTEAAALDAVVIYTGKTSKKNNPALDILRKVWENRRKNGLSQFKQYQYDKYEKLEFDMNTIDSQMVNSKLFRGMEFIFDYADTSNVTGKTYLPIFINESLSTVYGDNEINKEKENIKANKNSGFSNNQTIIAFVKDLYADIDVYERYLKFFDKSFTSPVGKSGIDTYNYILRDTAIIDGVEAYNIIYYPRRKGELTFKGDFWVAADSYAIKEINLQATKSANVNWVKEIYIEQEYDVLNDSLFLITRDYFMSDFALNKKEESKGMYGKRTTLFNNYQFDISKDKDFYKRRVNDYDPEIYNRDEAYWDENRLEKLNKDEKQIYTMLDTLKTNKKFKRLYNIGTILASGYYEIDNFDIGPVFSVFGFNDVEGLRLRGGGRTYFSANDMWRLEGYGAYGFRDNQFKYGIAGKWLMDKKSRLTISGGNRRDIEQLGASLTNTNDVLGRSLASSALITSGNNSSLSSINLSTLALSFEPKYNLEFRLGTSYRTIKSGNPDVFSLDYFDADAPGGIETETRQADASLTMTYTPGRKTSNYGVDRTIINSGEYPILFASYTRGFEGLLESDFNFDKVQFYYSHPLQIGAFGRLTARVEAGKTFGEVPLALLNVVPGNQTYFNITGAFNTMNFYEFVTDEYVTLHLNHNFNGRLFSRVPYLRDLNLRELVGVRAVYGKISDENVALNASGLTYLAPEDIYWEYSAGIGNIFKVFRLDVSFRGGYNYLPDARSMAITGSFGFSF</sequence>
<keyword evidence="1" id="KW-0732">Signal</keyword>
<comment type="caution">
    <text evidence="2">The sequence shown here is derived from an EMBL/GenBank/DDBJ whole genome shotgun (WGS) entry which is preliminary data.</text>
</comment>
<feature type="signal peptide" evidence="1">
    <location>
        <begin position="1"/>
        <end position="31"/>
    </location>
</feature>
<gene>
    <name evidence="2" type="ORF">LY02_00877</name>
</gene>
<dbReference type="EMBL" id="PVNA01000001">
    <property type="protein sequence ID" value="PRX15656.1"/>
    <property type="molecule type" value="Genomic_DNA"/>
</dbReference>